<dbReference type="Pfam" id="PF25019">
    <property type="entry name" value="LRR_R13L1-DRL21"/>
    <property type="match status" value="2"/>
</dbReference>
<gene>
    <name evidence="4" type="ORF">ACH5RR_028631</name>
</gene>
<evidence type="ECO:0000256" key="1">
    <source>
        <dbReference type="ARBA" id="ARBA00022614"/>
    </source>
</evidence>
<dbReference type="EMBL" id="JBJUIK010000012">
    <property type="protein sequence ID" value="KAL3509230.1"/>
    <property type="molecule type" value="Genomic_DNA"/>
</dbReference>
<evidence type="ECO:0000259" key="3">
    <source>
        <dbReference type="PROSITE" id="PS50966"/>
    </source>
</evidence>
<accession>A0ABD2YT98</accession>
<dbReference type="PANTHER" id="PTHR47718:SF8">
    <property type="entry name" value="PROTEIN FAR1-RELATED SEQUENCE"/>
    <property type="match status" value="1"/>
</dbReference>
<comment type="caution">
    <text evidence="4">The sequence shown here is derived from an EMBL/GenBank/DDBJ whole genome shotgun (WGS) entry which is preliminary data.</text>
</comment>
<evidence type="ECO:0000313" key="4">
    <source>
        <dbReference type="EMBL" id="KAL3509230.1"/>
    </source>
</evidence>
<dbReference type="Gene3D" id="3.80.10.10">
    <property type="entry name" value="Ribonuclease Inhibitor"/>
    <property type="match status" value="3"/>
</dbReference>
<organism evidence="4 5">
    <name type="scientific">Cinchona calisaya</name>
    <dbReference type="NCBI Taxonomy" id="153742"/>
    <lineage>
        <taxon>Eukaryota</taxon>
        <taxon>Viridiplantae</taxon>
        <taxon>Streptophyta</taxon>
        <taxon>Embryophyta</taxon>
        <taxon>Tracheophyta</taxon>
        <taxon>Spermatophyta</taxon>
        <taxon>Magnoliopsida</taxon>
        <taxon>eudicotyledons</taxon>
        <taxon>Gunneridae</taxon>
        <taxon>Pentapetalae</taxon>
        <taxon>asterids</taxon>
        <taxon>lamiids</taxon>
        <taxon>Gentianales</taxon>
        <taxon>Rubiaceae</taxon>
        <taxon>Cinchonoideae</taxon>
        <taxon>Cinchoneae</taxon>
        <taxon>Cinchona</taxon>
    </lineage>
</organism>
<dbReference type="SUPFAM" id="SSF52047">
    <property type="entry name" value="RNI-like"/>
    <property type="match status" value="1"/>
</dbReference>
<dbReference type="Pfam" id="PF03101">
    <property type="entry name" value="FAR1"/>
    <property type="match status" value="1"/>
</dbReference>
<dbReference type="InterPro" id="IPR056789">
    <property type="entry name" value="LRR_R13L1-DRL21"/>
</dbReference>
<keyword evidence="2" id="KW-0863">Zinc-finger</keyword>
<evidence type="ECO:0000313" key="5">
    <source>
        <dbReference type="Proteomes" id="UP001630127"/>
    </source>
</evidence>
<dbReference type="InterPro" id="IPR002182">
    <property type="entry name" value="NB-ARC"/>
</dbReference>
<dbReference type="PANTHER" id="PTHR47718">
    <property type="entry name" value="OS01G0519700 PROTEIN"/>
    <property type="match status" value="1"/>
</dbReference>
<proteinExistence type="predicted"/>
<dbReference type="InterPro" id="IPR007527">
    <property type="entry name" value="Znf_SWIM"/>
</dbReference>
<name>A0ABD2YT98_9GENT</name>
<dbReference type="SUPFAM" id="SSF52058">
    <property type="entry name" value="L domain-like"/>
    <property type="match status" value="2"/>
</dbReference>
<dbReference type="Pfam" id="PF10551">
    <property type="entry name" value="MULE"/>
    <property type="match status" value="1"/>
</dbReference>
<reference evidence="4 5" key="1">
    <citation type="submission" date="2024-11" db="EMBL/GenBank/DDBJ databases">
        <title>A near-complete genome assembly of Cinchona calisaya.</title>
        <authorList>
            <person name="Lian D.C."/>
            <person name="Zhao X.W."/>
            <person name="Wei L."/>
        </authorList>
    </citation>
    <scope>NUCLEOTIDE SEQUENCE [LARGE SCALE GENOMIC DNA]</scope>
    <source>
        <tissue evidence="4">Nenye</tissue>
    </source>
</reference>
<evidence type="ECO:0000256" key="2">
    <source>
        <dbReference type="PROSITE-ProRule" id="PRU00325"/>
    </source>
</evidence>
<dbReference type="Proteomes" id="UP001630127">
    <property type="component" value="Unassembled WGS sequence"/>
</dbReference>
<dbReference type="InterPro" id="IPR027417">
    <property type="entry name" value="P-loop_NTPase"/>
</dbReference>
<dbReference type="Pfam" id="PF00931">
    <property type="entry name" value="NB-ARC"/>
    <property type="match status" value="1"/>
</dbReference>
<dbReference type="InterPro" id="IPR004330">
    <property type="entry name" value="FAR1_DNA_bnd_dom"/>
</dbReference>
<protein>
    <recommendedName>
        <fullName evidence="3">SWIM-type domain-containing protein</fullName>
    </recommendedName>
</protein>
<sequence length="1930" mass="218653">MKLHLAGERGSVAPCTKVAPKVRHAILGSLKEYLQKAKEKKGDFGEENSYGCSVNDFDGDDIQEIPPPRAKGVSINIVGVSAGKGKRKATTSINAYFKGGHDTSQPTIKACLQSKEKWHNTDMAVAIWFYDTFIPINAVNSPFYQRVIDHVASMRHGYKGLWDLLFDCCVYVMLMKSLQWGMFMKINRKRFYDPVDYESIDKIKFWIAEEEPVGKLDYEELEAEFEELHVDDDVGCSNSQQVEDQVTLDEVSNLIVSNSNKDVNIFHSFIPIDIIPKIGMEFKSEEAARLFYLAYAKETGFGIKKSRVHKDKNGNVIDRVFCYTTKGKRSKDKRDINVRVPRPETRFGCLARMVINRRQTGTFRITQLHIEHNHYLSSPNKTHLFRSHRDIVPVHAIEIDMARSVGIAPKVSYDLMVIQAGGQGNLGFTIQDYRNYFLSKRTRNMQVGDTGRVHEYLQRMQLEDLNFFFYAIQVDEDDLITNIFWTDAKMKADYTKFGDVCFDATYRKNNEGRPFALFAGVNHHKTTIFGAALLYDETALTFERLFDIFSRAMSGKKPNTILTDQDVAMAKALTSTWHDTRHRLCIWHIFQNAANHLSSVFAKYKSFANDFSSCVYDFDEEDDFIRKWKEMLDKYDLQDNDWLKRMFDIKEKWALVYGRGTFCADMTTTQRSESMNSGIEGYQSASVYTPEVFKWFQSEWFKSHDCALITCGEVGPVTEYQITPPGKSYRYIVRFDSANDEVSCSCKKYEFARMLCCHSMKALHVGNIIKIPDHYILKRWTIKAKVGYASDHDHYNINKELDEKVFLSVRYRDLCRLYTQLITRAVESEETYKFAKDGLLKMLEVVDAKLQHEKLNFEFPSPKTNDSNLKKAMSNASGIKFKGIKRKIKTRSGKRLKSALKKACKRKRATNKSSSSNNANLMPSLHLHDQQPIKDTFHVVSGNSTVLVPGLYQPQIMAEAVLGVVSGVVNVILEKTLAFAANEISRAWVVEKDLQKLAEKFCCPKMAIKIKNVTSSLEEAFQEANQIGLHAVEVIITAPDHKEDRLTTDPFVDESEIVGREVDVSKVNVEQIPSNVRTLYLVVEDYTVLKDFLKRFRYLSVLIVACEGATDLPNAVGEMKHLRYLDISKTKITTLPDSITKLYYLMSLRVNYGLQKIPNGFVNLINFRHFCPTDYFENEHIFLLPGIGQLSNLQRWPLFVVSQDKGCQIEELGCLHNLKGEIRICALENVSSSESAGKANLFGKSNIQSLELAWDRKREEDGEDNIDVMEGFQPHSNLKGLTIKGFKSSKFPSWMVGLQNLIKIELTALDKCEQVPSLGHLPCLQILEMSKLGNVNHIGSKFYGREYLDSARSGSSCSSEGAAITLFPALRTLKLRNMDNLVEWSDAAMISSDSSIKVFPNIQDLHLLVLPKLAILPDMYSLTCLQRLEIRSCESLSCLRNLNSLTSLESLSITSCPNLDATLNMDNPQPIRDLELSGCDKLISSLCSLDNFTSLVRLQIQSDPGFWPKDLQHLPNLRNLILGGVVNGHYDFDYFPASQGSKILATTRSHVVASVMQTSSSHELGLLLNDHSWMLFEKLAFADGGARKTPELEDIGRRILKRYGGVPLAIKAIGEKDQHNNIVSCKMHDLVHDFSLKVANNSFFDTNDGLGIKDDAEVVHLNLILREGKMLKNVKRIPPKLRTLYLEVENYVGLEDFLKRFKYLCVLKVACQSAKHLSDAVVQLSNLQRWPLFVVSQDKGCQIEELGRLHNLKGEIRICGLENVSSSESAAKANLFGKSNIQSLELAWDRKREEDGEDNIDVMEGLQPHSNLKGLTIKGFKSSKFPSWMVGLQNLIKIELTALDKCEQVPSLGHLPCLQILEMSRLGNVKRIGSEIYILKAYASLKLHAGIGLFALLCHVIALLGDKLNTDLEGPAQQEVCTFCYLHVVL</sequence>
<keyword evidence="2" id="KW-0862">Zinc</keyword>
<keyword evidence="1" id="KW-0433">Leucine-rich repeat</keyword>
<keyword evidence="2" id="KW-0479">Metal-binding</keyword>
<dbReference type="GO" id="GO:0008270">
    <property type="term" value="F:zinc ion binding"/>
    <property type="evidence" value="ECO:0007669"/>
    <property type="project" value="UniProtKB-KW"/>
</dbReference>
<dbReference type="PROSITE" id="PS50966">
    <property type="entry name" value="ZF_SWIM"/>
    <property type="match status" value="1"/>
</dbReference>
<feature type="domain" description="SWIM-type" evidence="3">
    <location>
        <begin position="729"/>
        <end position="767"/>
    </location>
</feature>
<dbReference type="SUPFAM" id="SSF52540">
    <property type="entry name" value="P-loop containing nucleoside triphosphate hydrolases"/>
    <property type="match status" value="1"/>
</dbReference>
<dbReference type="InterPro" id="IPR018289">
    <property type="entry name" value="MULE_transposase_dom"/>
</dbReference>
<dbReference type="InterPro" id="IPR032675">
    <property type="entry name" value="LRR_dom_sf"/>
</dbReference>
<keyword evidence="5" id="KW-1185">Reference proteome</keyword>
<dbReference type="InterPro" id="IPR042197">
    <property type="entry name" value="Apaf_helical"/>
</dbReference>
<dbReference type="Gene3D" id="1.10.8.430">
    <property type="entry name" value="Helical domain of apoptotic protease-activating factors"/>
    <property type="match status" value="1"/>
</dbReference>